<name>A0A3E1RG48_9BURK</name>
<evidence type="ECO:0000256" key="3">
    <source>
        <dbReference type="ARBA" id="ARBA00023163"/>
    </source>
</evidence>
<dbReference type="InterPro" id="IPR012318">
    <property type="entry name" value="HTH_CRP"/>
</dbReference>
<protein>
    <submittedName>
        <fullName evidence="5">Crp/Fnr family transcriptional regulator</fullName>
    </submittedName>
</protein>
<dbReference type="GO" id="GO:0003700">
    <property type="term" value="F:DNA-binding transcription factor activity"/>
    <property type="evidence" value="ECO:0007669"/>
    <property type="project" value="TreeGrafter"/>
</dbReference>
<gene>
    <name evidence="5" type="ORF">DIC66_06865</name>
</gene>
<dbReference type="PANTHER" id="PTHR24567:SF74">
    <property type="entry name" value="HTH-TYPE TRANSCRIPTIONAL REGULATOR ARCR"/>
    <property type="match status" value="1"/>
</dbReference>
<evidence type="ECO:0000256" key="1">
    <source>
        <dbReference type="ARBA" id="ARBA00023015"/>
    </source>
</evidence>
<dbReference type="Gene3D" id="2.60.120.10">
    <property type="entry name" value="Jelly Rolls"/>
    <property type="match status" value="1"/>
</dbReference>
<dbReference type="EMBL" id="QFZK01000003">
    <property type="protein sequence ID" value="RFO97580.1"/>
    <property type="molecule type" value="Genomic_DNA"/>
</dbReference>
<keyword evidence="1" id="KW-0805">Transcription regulation</keyword>
<dbReference type="Pfam" id="PF13545">
    <property type="entry name" value="HTH_Crp_2"/>
    <property type="match status" value="1"/>
</dbReference>
<organism evidence="5 6">
    <name type="scientific">Rhodoferax lacus</name>
    <dbReference type="NCBI Taxonomy" id="2184758"/>
    <lineage>
        <taxon>Bacteria</taxon>
        <taxon>Pseudomonadati</taxon>
        <taxon>Pseudomonadota</taxon>
        <taxon>Betaproteobacteria</taxon>
        <taxon>Burkholderiales</taxon>
        <taxon>Comamonadaceae</taxon>
        <taxon>Rhodoferax</taxon>
    </lineage>
</organism>
<dbReference type="InterPro" id="IPR014710">
    <property type="entry name" value="RmlC-like_jellyroll"/>
</dbReference>
<dbReference type="InterPro" id="IPR050397">
    <property type="entry name" value="Env_Response_Regulators"/>
</dbReference>
<dbReference type="InterPro" id="IPR018490">
    <property type="entry name" value="cNMP-bd_dom_sf"/>
</dbReference>
<proteinExistence type="predicted"/>
<keyword evidence="2" id="KW-0238">DNA-binding</keyword>
<dbReference type="GO" id="GO:0003677">
    <property type="term" value="F:DNA binding"/>
    <property type="evidence" value="ECO:0007669"/>
    <property type="project" value="UniProtKB-KW"/>
</dbReference>
<accession>A0A3E1RG48</accession>
<feature type="domain" description="HTH crp-type" evidence="4">
    <location>
        <begin position="176"/>
        <end position="242"/>
    </location>
</feature>
<sequence length="277" mass="30291">MVHRTGAACIQGCPANQQKDFLTKAPSTAAPNPLLNQILAALPAADYARLLPDLERVQLPRRWTMSESGDHVNYLHFPTSGIVSLIYALEDGSSSEIALVGNEGLIGISIYMGGESLPTSTEVQCAGEAYRLSRNVMKREFALGGQLQHLALLYTQALIVQTSQMAVCNQHHTVEQRFSRWILMSMDRLQGNKMTVTQEQISLLLGVRRESITLAAGGLQKDGIISYARGSITVVDRPHLEARACECYRAVKEECDRLLPHPHASKADASPVAVART</sequence>
<dbReference type="InterPro" id="IPR036390">
    <property type="entry name" value="WH_DNA-bd_sf"/>
</dbReference>
<dbReference type="SUPFAM" id="SSF51206">
    <property type="entry name" value="cAMP-binding domain-like"/>
    <property type="match status" value="1"/>
</dbReference>
<keyword evidence="6" id="KW-1185">Reference proteome</keyword>
<dbReference type="Proteomes" id="UP000260665">
    <property type="component" value="Unassembled WGS sequence"/>
</dbReference>
<evidence type="ECO:0000256" key="2">
    <source>
        <dbReference type="ARBA" id="ARBA00023125"/>
    </source>
</evidence>
<dbReference type="GO" id="GO:0005829">
    <property type="term" value="C:cytosol"/>
    <property type="evidence" value="ECO:0007669"/>
    <property type="project" value="TreeGrafter"/>
</dbReference>
<dbReference type="OrthoDB" id="8969464at2"/>
<evidence type="ECO:0000259" key="4">
    <source>
        <dbReference type="Pfam" id="PF13545"/>
    </source>
</evidence>
<dbReference type="AlphaFoldDB" id="A0A3E1RG48"/>
<keyword evidence="3" id="KW-0804">Transcription</keyword>
<reference evidence="5 6" key="1">
    <citation type="submission" date="2018-05" db="EMBL/GenBank/DDBJ databases">
        <title>Rhodoferax soyangensis sp.nov., isolated from an oligotrophic freshwater lake.</title>
        <authorList>
            <person name="Park M."/>
        </authorList>
    </citation>
    <scope>NUCLEOTIDE SEQUENCE [LARGE SCALE GENOMIC DNA]</scope>
    <source>
        <strain evidence="5 6">IMCC26218</strain>
    </source>
</reference>
<evidence type="ECO:0000313" key="6">
    <source>
        <dbReference type="Proteomes" id="UP000260665"/>
    </source>
</evidence>
<evidence type="ECO:0000313" key="5">
    <source>
        <dbReference type="EMBL" id="RFO97580.1"/>
    </source>
</evidence>
<dbReference type="PANTHER" id="PTHR24567">
    <property type="entry name" value="CRP FAMILY TRANSCRIPTIONAL REGULATORY PROTEIN"/>
    <property type="match status" value="1"/>
</dbReference>
<dbReference type="SUPFAM" id="SSF46785">
    <property type="entry name" value="Winged helix' DNA-binding domain"/>
    <property type="match status" value="1"/>
</dbReference>
<comment type="caution">
    <text evidence="5">The sequence shown here is derived from an EMBL/GenBank/DDBJ whole genome shotgun (WGS) entry which is preliminary data.</text>
</comment>